<gene>
    <name evidence="2" type="ORF">MARPO_0132s0015</name>
</gene>
<protein>
    <submittedName>
        <fullName evidence="2">Uncharacterized protein</fullName>
    </submittedName>
</protein>
<name>A0A2R6W7V6_MARPO</name>
<evidence type="ECO:0000313" key="2">
    <source>
        <dbReference type="EMBL" id="PTQ29939.1"/>
    </source>
</evidence>
<evidence type="ECO:0000313" key="3">
    <source>
        <dbReference type="Proteomes" id="UP000244005"/>
    </source>
</evidence>
<accession>A0A2R6W7V6</accession>
<dbReference type="EMBL" id="KZ772804">
    <property type="protein sequence ID" value="PTQ29939.1"/>
    <property type="molecule type" value="Genomic_DNA"/>
</dbReference>
<dbReference type="Gramene" id="Mp4g09720.1">
    <property type="protein sequence ID" value="Mp4g09720.1.cds1"/>
    <property type="gene ID" value="Mp4g09720"/>
</dbReference>
<evidence type="ECO:0000256" key="1">
    <source>
        <dbReference type="SAM" id="MobiDB-lite"/>
    </source>
</evidence>
<feature type="region of interest" description="Disordered" evidence="1">
    <location>
        <begin position="88"/>
        <end position="126"/>
    </location>
</feature>
<keyword evidence="3" id="KW-1185">Reference proteome</keyword>
<sequence>MIKQLGVFACEGLVIKKAGPRRPLARSVLVESASGRVCSSRRTGPRASSGIESRRLALQLPSRDRHPSTNLRKTFGIAATHFLPPARAREAHRATETQESNWARRARGERERTHEQIVGASRSPLL</sequence>
<proteinExistence type="predicted"/>
<reference evidence="3" key="1">
    <citation type="journal article" date="2017" name="Cell">
        <title>Insights into land plant evolution garnered from the Marchantia polymorpha genome.</title>
        <authorList>
            <person name="Bowman J.L."/>
            <person name="Kohchi T."/>
            <person name="Yamato K.T."/>
            <person name="Jenkins J."/>
            <person name="Shu S."/>
            <person name="Ishizaki K."/>
            <person name="Yamaoka S."/>
            <person name="Nishihama R."/>
            <person name="Nakamura Y."/>
            <person name="Berger F."/>
            <person name="Adam C."/>
            <person name="Aki S.S."/>
            <person name="Althoff F."/>
            <person name="Araki T."/>
            <person name="Arteaga-Vazquez M.A."/>
            <person name="Balasubrmanian S."/>
            <person name="Barry K."/>
            <person name="Bauer D."/>
            <person name="Boehm C.R."/>
            <person name="Briginshaw L."/>
            <person name="Caballero-Perez J."/>
            <person name="Catarino B."/>
            <person name="Chen F."/>
            <person name="Chiyoda S."/>
            <person name="Chovatia M."/>
            <person name="Davies K.M."/>
            <person name="Delmans M."/>
            <person name="Demura T."/>
            <person name="Dierschke T."/>
            <person name="Dolan L."/>
            <person name="Dorantes-Acosta A.E."/>
            <person name="Eklund D.M."/>
            <person name="Florent S.N."/>
            <person name="Flores-Sandoval E."/>
            <person name="Fujiyama A."/>
            <person name="Fukuzawa H."/>
            <person name="Galik B."/>
            <person name="Grimanelli D."/>
            <person name="Grimwood J."/>
            <person name="Grossniklaus U."/>
            <person name="Hamada T."/>
            <person name="Haseloff J."/>
            <person name="Hetherington A.J."/>
            <person name="Higo A."/>
            <person name="Hirakawa Y."/>
            <person name="Hundley H.N."/>
            <person name="Ikeda Y."/>
            <person name="Inoue K."/>
            <person name="Inoue S.I."/>
            <person name="Ishida S."/>
            <person name="Jia Q."/>
            <person name="Kakita M."/>
            <person name="Kanazawa T."/>
            <person name="Kawai Y."/>
            <person name="Kawashima T."/>
            <person name="Kennedy M."/>
            <person name="Kinose K."/>
            <person name="Kinoshita T."/>
            <person name="Kohara Y."/>
            <person name="Koide E."/>
            <person name="Komatsu K."/>
            <person name="Kopischke S."/>
            <person name="Kubo M."/>
            <person name="Kyozuka J."/>
            <person name="Lagercrantz U."/>
            <person name="Lin S.S."/>
            <person name="Lindquist E."/>
            <person name="Lipzen A.M."/>
            <person name="Lu C.W."/>
            <person name="De Luna E."/>
            <person name="Martienssen R.A."/>
            <person name="Minamino N."/>
            <person name="Mizutani M."/>
            <person name="Mizutani M."/>
            <person name="Mochizuki N."/>
            <person name="Monte I."/>
            <person name="Mosher R."/>
            <person name="Nagasaki H."/>
            <person name="Nakagami H."/>
            <person name="Naramoto S."/>
            <person name="Nishitani K."/>
            <person name="Ohtani M."/>
            <person name="Okamoto T."/>
            <person name="Okumura M."/>
            <person name="Phillips J."/>
            <person name="Pollak B."/>
            <person name="Reinders A."/>
            <person name="Rovekamp M."/>
            <person name="Sano R."/>
            <person name="Sawa S."/>
            <person name="Schmid M.W."/>
            <person name="Shirakawa M."/>
            <person name="Solano R."/>
            <person name="Spunde A."/>
            <person name="Suetsugu N."/>
            <person name="Sugano S."/>
            <person name="Sugiyama A."/>
            <person name="Sun R."/>
            <person name="Suzuki Y."/>
            <person name="Takenaka M."/>
            <person name="Takezawa D."/>
            <person name="Tomogane H."/>
            <person name="Tsuzuki M."/>
            <person name="Ueda T."/>
            <person name="Umeda M."/>
            <person name="Ward J.M."/>
            <person name="Watanabe Y."/>
            <person name="Yazaki K."/>
            <person name="Yokoyama R."/>
            <person name="Yoshitake Y."/>
            <person name="Yotsui I."/>
            <person name="Zachgo S."/>
            <person name="Schmutz J."/>
        </authorList>
    </citation>
    <scope>NUCLEOTIDE SEQUENCE [LARGE SCALE GENOMIC DNA]</scope>
    <source>
        <strain evidence="3">Tak-1</strain>
    </source>
</reference>
<dbReference type="AlphaFoldDB" id="A0A2R6W7V6"/>
<organism evidence="2 3">
    <name type="scientific">Marchantia polymorpha</name>
    <name type="common">Common liverwort</name>
    <name type="synonym">Marchantia aquatica</name>
    <dbReference type="NCBI Taxonomy" id="3197"/>
    <lineage>
        <taxon>Eukaryota</taxon>
        <taxon>Viridiplantae</taxon>
        <taxon>Streptophyta</taxon>
        <taxon>Embryophyta</taxon>
        <taxon>Marchantiophyta</taxon>
        <taxon>Marchantiopsida</taxon>
        <taxon>Marchantiidae</taxon>
        <taxon>Marchantiales</taxon>
        <taxon>Marchantiaceae</taxon>
        <taxon>Marchantia</taxon>
    </lineage>
</organism>
<dbReference type="Proteomes" id="UP000244005">
    <property type="component" value="Unassembled WGS sequence"/>
</dbReference>
<feature type="compositionally biased region" description="Basic and acidic residues" evidence="1">
    <location>
        <begin position="106"/>
        <end position="115"/>
    </location>
</feature>